<feature type="transmembrane region" description="Helical" evidence="5">
    <location>
        <begin position="160"/>
        <end position="177"/>
    </location>
</feature>
<evidence type="ECO:0000256" key="4">
    <source>
        <dbReference type="ARBA" id="ARBA00023136"/>
    </source>
</evidence>
<evidence type="ECO:0000256" key="1">
    <source>
        <dbReference type="ARBA" id="ARBA00004141"/>
    </source>
</evidence>
<dbReference type="EMBL" id="CM010629">
    <property type="protein sequence ID" value="RID75016.1"/>
    <property type="molecule type" value="Genomic_DNA"/>
</dbReference>
<dbReference type="GO" id="GO:0022857">
    <property type="term" value="F:transmembrane transporter activity"/>
    <property type="evidence" value="ECO:0007669"/>
    <property type="project" value="InterPro"/>
</dbReference>
<evidence type="ECO:0000256" key="2">
    <source>
        <dbReference type="ARBA" id="ARBA00022692"/>
    </source>
</evidence>
<reference evidence="7 8" key="1">
    <citation type="submission" date="2018-06" db="EMBL/GenBank/DDBJ databases">
        <title>WGS assembly of Brassica rapa FPsc.</title>
        <authorList>
            <person name="Bowman J."/>
            <person name="Kohchi T."/>
            <person name="Yamato K."/>
            <person name="Jenkins J."/>
            <person name="Shu S."/>
            <person name="Ishizaki K."/>
            <person name="Yamaoka S."/>
            <person name="Nishihama R."/>
            <person name="Nakamura Y."/>
            <person name="Berger F."/>
            <person name="Adam C."/>
            <person name="Aki S."/>
            <person name="Althoff F."/>
            <person name="Araki T."/>
            <person name="Arteaga-Vazquez M."/>
            <person name="Balasubrmanian S."/>
            <person name="Bauer D."/>
            <person name="Boehm C."/>
            <person name="Briginshaw L."/>
            <person name="Caballero-Perez J."/>
            <person name="Catarino B."/>
            <person name="Chen F."/>
            <person name="Chiyoda S."/>
            <person name="Chovatia M."/>
            <person name="Davies K."/>
            <person name="Delmans M."/>
            <person name="Demura T."/>
            <person name="Dierschke T."/>
            <person name="Dolan L."/>
            <person name="Dorantes-Acosta A."/>
            <person name="Eklund D."/>
            <person name="Florent S."/>
            <person name="Flores-Sandoval E."/>
            <person name="Fujiyama A."/>
            <person name="Fukuzawa H."/>
            <person name="Galik B."/>
            <person name="Grimanelli D."/>
            <person name="Grimwood J."/>
            <person name="Grossniklaus U."/>
            <person name="Hamada T."/>
            <person name="Haseloff J."/>
            <person name="Hetherington A."/>
            <person name="Higo A."/>
            <person name="Hirakawa Y."/>
            <person name="Hundley H."/>
            <person name="Ikeda Y."/>
            <person name="Inoue K."/>
            <person name="Inoue S."/>
            <person name="Ishida S."/>
            <person name="Jia Q."/>
            <person name="Kakita M."/>
            <person name="Kanazawa T."/>
            <person name="Kawai Y."/>
            <person name="Kawashima T."/>
            <person name="Kennedy M."/>
            <person name="Kinose K."/>
            <person name="Kinoshita T."/>
            <person name="Kohara Y."/>
            <person name="Koide E."/>
            <person name="Komatsu K."/>
            <person name="Kopischke S."/>
            <person name="Kubo M."/>
            <person name="Kyozuka J."/>
            <person name="Lagercrantz U."/>
            <person name="Lin S."/>
            <person name="Lindquist E."/>
            <person name="Lipzen A."/>
            <person name="Lu C."/>
            <person name="Luna E."/>
            <person name="Martienssen R."/>
            <person name="Minamino N."/>
            <person name="Mizutani M."/>
            <person name="Mizutani M."/>
            <person name="Mochizuki N."/>
            <person name="Monte I."/>
            <person name="Mosher R."/>
            <person name="Nagasaki H."/>
            <person name="Nakagami H."/>
            <person name="Naramoto S."/>
            <person name="Nishitani K."/>
            <person name="Ohtani M."/>
            <person name="Okamoto T."/>
            <person name="Okumura M."/>
            <person name="Phillips J."/>
            <person name="Pollak B."/>
            <person name="Reinders A."/>
            <person name="Roevekamp M."/>
            <person name="Sano R."/>
            <person name="Sawa S."/>
            <person name="Schmid M."/>
            <person name="Shirakawa M."/>
            <person name="Solano R."/>
            <person name="Spunde A."/>
            <person name="Suetsugu N."/>
            <person name="Sugano S."/>
            <person name="Sugiyama A."/>
            <person name="Sun R."/>
            <person name="Suzuki Y."/>
            <person name="Takenaka M."/>
            <person name="Takezawa D."/>
            <person name="Tomogane H."/>
            <person name="Tsuzuki M."/>
            <person name="Ueda T."/>
            <person name="Umeda M."/>
            <person name="Ward J."/>
            <person name="Watanabe Y."/>
            <person name="Yazaki K."/>
            <person name="Yokoyama R."/>
            <person name="Yoshitake Y."/>
            <person name="Yotsui I."/>
            <person name="Zachgo S."/>
            <person name="Schmutz J."/>
        </authorList>
    </citation>
    <scope>NUCLEOTIDE SEQUENCE [LARGE SCALE GENOMIC DNA]</scope>
    <source>
        <strain evidence="8">cv. B-3</strain>
    </source>
</reference>
<dbReference type="InterPro" id="IPR020846">
    <property type="entry name" value="MFS_dom"/>
</dbReference>
<dbReference type="PANTHER" id="PTHR24064">
    <property type="entry name" value="SOLUTE CARRIER FAMILY 22 MEMBER"/>
    <property type="match status" value="1"/>
</dbReference>
<proteinExistence type="predicted"/>
<accession>A0A398AIE0</accession>
<dbReference type="Proteomes" id="UP000264353">
    <property type="component" value="Chromosome A2"/>
</dbReference>
<dbReference type="Pfam" id="PF00083">
    <property type="entry name" value="Sugar_tr"/>
    <property type="match status" value="1"/>
</dbReference>
<dbReference type="AlphaFoldDB" id="A0A398AIE0"/>
<dbReference type="SUPFAM" id="SSF103473">
    <property type="entry name" value="MFS general substrate transporter"/>
    <property type="match status" value="1"/>
</dbReference>
<feature type="transmembrane region" description="Helical" evidence="5">
    <location>
        <begin position="125"/>
        <end position="148"/>
    </location>
</feature>
<evidence type="ECO:0000313" key="8">
    <source>
        <dbReference type="Proteomes" id="UP000264353"/>
    </source>
</evidence>
<dbReference type="InterPro" id="IPR005828">
    <property type="entry name" value="MFS_sugar_transport-like"/>
</dbReference>
<evidence type="ECO:0000256" key="3">
    <source>
        <dbReference type="ARBA" id="ARBA00022989"/>
    </source>
</evidence>
<name>A0A398AIE0_BRACM</name>
<feature type="transmembrane region" description="Helical" evidence="5">
    <location>
        <begin position="221"/>
        <end position="243"/>
    </location>
</feature>
<feature type="transmembrane region" description="Helical" evidence="5">
    <location>
        <begin position="189"/>
        <end position="209"/>
    </location>
</feature>
<dbReference type="InterPro" id="IPR036259">
    <property type="entry name" value="MFS_trans_sf"/>
</dbReference>
<evidence type="ECO:0000313" key="7">
    <source>
        <dbReference type="EMBL" id="RID75016.1"/>
    </source>
</evidence>
<sequence>MGYLERKSWRNLYRITSLLPLGYAVFLLPFAYESPRWLLVKGRNKEAMVVLKKLARRNGKQLPADLSLVDPIQGRDDPSFSSSENFWRTKWAVKRIVMVMMAGFGTGFVYYGIQLNAENLNFNLYLTVAVNALMEFPAVFIGSFLLGVMNRRPLFSNSSYLAGICCLLCAVLSLHRVTRALPVSKWLQLAVEAIGFMASSTAYDVLYVYGVELFPTNVRNFAVSLLRQAFMLGASAAPLLVALGRESAMMSFIVFGVASVLSGVVSIWLRETRNAPLYETLTQQGNAEEMENETEHS</sequence>
<dbReference type="Gene3D" id="1.20.1250.20">
    <property type="entry name" value="MFS general substrate transporter like domains"/>
    <property type="match status" value="1"/>
</dbReference>
<feature type="transmembrane region" description="Helical" evidence="5">
    <location>
        <begin position="12"/>
        <end position="32"/>
    </location>
</feature>
<evidence type="ECO:0000256" key="5">
    <source>
        <dbReference type="SAM" id="Phobius"/>
    </source>
</evidence>
<dbReference type="GO" id="GO:0016020">
    <property type="term" value="C:membrane"/>
    <property type="evidence" value="ECO:0007669"/>
    <property type="project" value="UniProtKB-SubCell"/>
</dbReference>
<keyword evidence="2 5" id="KW-0812">Transmembrane</keyword>
<feature type="transmembrane region" description="Helical" evidence="5">
    <location>
        <begin position="249"/>
        <end position="269"/>
    </location>
</feature>
<dbReference type="PROSITE" id="PS50850">
    <property type="entry name" value="MFS"/>
    <property type="match status" value="1"/>
</dbReference>
<evidence type="ECO:0000259" key="6">
    <source>
        <dbReference type="PROSITE" id="PS50850"/>
    </source>
</evidence>
<gene>
    <name evidence="7" type="ORF">BRARA_B02085</name>
</gene>
<feature type="domain" description="Major facilitator superfamily (MFS) profile" evidence="6">
    <location>
        <begin position="1"/>
        <end position="274"/>
    </location>
</feature>
<keyword evidence="4 5" id="KW-0472">Membrane</keyword>
<comment type="subcellular location">
    <subcellularLocation>
        <location evidence="1">Membrane</location>
        <topology evidence="1">Multi-pass membrane protein</topology>
    </subcellularLocation>
</comment>
<keyword evidence="3 5" id="KW-1133">Transmembrane helix</keyword>
<protein>
    <recommendedName>
        <fullName evidence="6">Major facilitator superfamily (MFS) profile domain-containing protein</fullName>
    </recommendedName>
</protein>
<feature type="transmembrane region" description="Helical" evidence="5">
    <location>
        <begin position="96"/>
        <end position="113"/>
    </location>
</feature>
<organism evidence="7 8">
    <name type="scientific">Brassica campestris</name>
    <name type="common">Field mustard</name>
    <dbReference type="NCBI Taxonomy" id="3711"/>
    <lineage>
        <taxon>Eukaryota</taxon>
        <taxon>Viridiplantae</taxon>
        <taxon>Streptophyta</taxon>
        <taxon>Embryophyta</taxon>
        <taxon>Tracheophyta</taxon>
        <taxon>Spermatophyta</taxon>
        <taxon>Magnoliopsida</taxon>
        <taxon>eudicotyledons</taxon>
        <taxon>Gunneridae</taxon>
        <taxon>Pentapetalae</taxon>
        <taxon>rosids</taxon>
        <taxon>malvids</taxon>
        <taxon>Brassicales</taxon>
        <taxon>Brassicaceae</taxon>
        <taxon>Brassiceae</taxon>
        <taxon>Brassica</taxon>
    </lineage>
</organism>